<comment type="similarity">
    <text evidence="6">Belongs to the fabD family.</text>
</comment>
<evidence type="ECO:0000259" key="8">
    <source>
        <dbReference type="SMART" id="SM00827"/>
    </source>
</evidence>
<dbReference type="AlphaFoldDB" id="A0A345PB65"/>
<evidence type="ECO:0000313" key="10">
    <source>
        <dbReference type="Proteomes" id="UP000253940"/>
    </source>
</evidence>
<dbReference type="GO" id="GO:0005829">
    <property type="term" value="C:cytosol"/>
    <property type="evidence" value="ECO:0007669"/>
    <property type="project" value="TreeGrafter"/>
</dbReference>
<name>A0A345PB65_9GAMM</name>
<dbReference type="Pfam" id="PF00698">
    <property type="entry name" value="Acyl_transf_1"/>
    <property type="match status" value="1"/>
</dbReference>
<gene>
    <name evidence="9" type="primary">fabD</name>
    <name evidence="9" type="ORF">HYN46_03925</name>
</gene>
<proteinExistence type="inferred from homology"/>
<feature type="active site" evidence="7">
    <location>
        <position position="102"/>
    </location>
</feature>
<dbReference type="OrthoDB" id="9808564at2"/>
<dbReference type="InterPro" id="IPR016036">
    <property type="entry name" value="Malonyl_transacylase_ACP-bd"/>
</dbReference>
<evidence type="ECO:0000256" key="7">
    <source>
        <dbReference type="PIRSR" id="PIRSR000446-1"/>
    </source>
</evidence>
<keyword evidence="3 6" id="KW-0808">Transferase</keyword>
<evidence type="ECO:0000256" key="4">
    <source>
        <dbReference type="ARBA" id="ARBA00023315"/>
    </source>
</evidence>
<dbReference type="SUPFAM" id="SSF52151">
    <property type="entry name" value="FabD/lysophospholipase-like"/>
    <property type="match status" value="1"/>
</dbReference>
<evidence type="ECO:0000256" key="2">
    <source>
        <dbReference type="ARBA" id="ARBA00018953"/>
    </source>
</evidence>
<dbReference type="PIRSF" id="PIRSF000446">
    <property type="entry name" value="Mct"/>
    <property type="match status" value="1"/>
</dbReference>
<dbReference type="InterPro" id="IPR024925">
    <property type="entry name" value="Malonyl_CoA-ACP_transAc"/>
</dbReference>
<dbReference type="GO" id="GO:0004314">
    <property type="term" value="F:[acyl-carrier-protein] S-malonyltransferase activity"/>
    <property type="evidence" value="ECO:0007669"/>
    <property type="project" value="UniProtKB-EC"/>
</dbReference>
<dbReference type="SMART" id="SM00827">
    <property type="entry name" value="PKS_AT"/>
    <property type="match status" value="1"/>
</dbReference>
<evidence type="ECO:0000256" key="1">
    <source>
        <dbReference type="ARBA" id="ARBA00013258"/>
    </source>
</evidence>
<evidence type="ECO:0000256" key="6">
    <source>
        <dbReference type="PIRNR" id="PIRNR000446"/>
    </source>
</evidence>
<dbReference type="EC" id="2.3.1.39" evidence="1 6"/>
<dbReference type="GO" id="GO:0006633">
    <property type="term" value="P:fatty acid biosynthetic process"/>
    <property type="evidence" value="ECO:0007669"/>
    <property type="project" value="TreeGrafter"/>
</dbReference>
<sequence>MTAFNKTTTAQRRTRTALVFPGQGSQKAGMLAELAQQFPQITETFAEASTGLDFDLWQIAQSGERLDQTEYTQPVLLTASIALWRLWLDLGGVAPVALAGHSLGEYSALVAGGALSLIDGVRLVHLRGQLMQQAVPQGTGSMAAVLGLTDEQVEALCAKVSTDTGEIVDPANYNAPGQVVIAGQSSAVQGVVALAKEAGGKVINLPVSVPSHCRLMQPAAESLAEVLTATAIKMPNIPVIQNANALIEADLDQVKAALISQLYRPVRWTQTSKTLETLGVSQLVECGPGNVLTNLAKRMTTPMVSYPIDTRSRMDDALTHIAVAEGKLA</sequence>
<dbReference type="InterPro" id="IPR014043">
    <property type="entry name" value="Acyl_transferase_dom"/>
</dbReference>
<dbReference type="SUPFAM" id="SSF55048">
    <property type="entry name" value="Probable ACP-binding domain of malonyl-CoA ACP transacylase"/>
    <property type="match status" value="1"/>
</dbReference>
<accession>A0A345PB65</accession>
<dbReference type="InterPro" id="IPR050858">
    <property type="entry name" value="Mal-CoA-ACP_Trans/PKS_FabD"/>
</dbReference>
<dbReference type="InterPro" id="IPR004410">
    <property type="entry name" value="Malonyl_CoA-ACP_transAc_FabD"/>
</dbReference>
<organism evidence="9 10">
    <name type="scientific">Aquirhabdus parva</name>
    <dbReference type="NCBI Taxonomy" id="2283318"/>
    <lineage>
        <taxon>Bacteria</taxon>
        <taxon>Pseudomonadati</taxon>
        <taxon>Pseudomonadota</taxon>
        <taxon>Gammaproteobacteria</taxon>
        <taxon>Moraxellales</taxon>
        <taxon>Moraxellaceae</taxon>
        <taxon>Aquirhabdus</taxon>
    </lineage>
</organism>
<dbReference type="FunFam" id="3.30.70.250:FF:000001">
    <property type="entry name" value="Malonyl CoA-acyl carrier protein transacylase"/>
    <property type="match status" value="1"/>
</dbReference>
<keyword evidence="10" id="KW-1185">Reference proteome</keyword>
<feature type="active site" evidence="7">
    <location>
        <position position="212"/>
    </location>
</feature>
<comment type="catalytic activity">
    <reaction evidence="5 6">
        <text>holo-[ACP] + malonyl-CoA = malonyl-[ACP] + CoA</text>
        <dbReference type="Rhea" id="RHEA:41792"/>
        <dbReference type="Rhea" id="RHEA-COMP:9623"/>
        <dbReference type="Rhea" id="RHEA-COMP:9685"/>
        <dbReference type="ChEBI" id="CHEBI:57287"/>
        <dbReference type="ChEBI" id="CHEBI:57384"/>
        <dbReference type="ChEBI" id="CHEBI:64479"/>
        <dbReference type="ChEBI" id="CHEBI:78449"/>
        <dbReference type="EC" id="2.3.1.39"/>
    </reaction>
</comment>
<protein>
    <recommendedName>
        <fullName evidence="2 6">Malonyl CoA-acyl carrier protein transacylase</fullName>
        <ecNumber evidence="1 6">2.3.1.39</ecNumber>
    </recommendedName>
</protein>
<dbReference type="InterPro" id="IPR001227">
    <property type="entry name" value="Ac_transferase_dom_sf"/>
</dbReference>
<dbReference type="Proteomes" id="UP000253940">
    <property type="component" value="Chromosome"/>
</dbReference>
<feature type="domain" description="Malonyl-CoA:ACP transacylase (MAT)" evidence="8">
    <location>
        <begin position="19"/>
        <end position="313"/>
    </location>
</feature>
<dbReference type="PANTHER" id="PTHR42681:SF1">
    <property type="entry name" value="MALONYL-COA-ACYL CARRIER PROTEIN TRANSACYLASE, MITOCHONDRIAL"/>
    <property type="match status" value="1"/>
</dbReference>
<dbReference type="EMBL" id="CP031222">
    <property type="protein sequence ID" value="AXI04524.1"/>
    <property type="molecule type" value="Genomic_DNA"/>
</dbReference>
<dbReference type="KEGG" id="mbah:HYN46_03925"/>
<dbReference type="PANTHER" id="PTHR42681">
    <property type="entry name" value="MALONYL-COA-ACYL CARRIER PROTEIN TRANSACYLASE, MITOCHONDRIAL"/>
    <property type="match status" value="1"/>
</dbReference>
<keyword evidence="4 6" id="KW-0012">Acyltransferase</keyword>
<evidence type="ECO:0000256" key="3">
    <source>
        <dbReference type="ARBA" id="ARBA00022679"/>
    </source>
</evidence>
<dbReference type="Gene3D" id="3.40.366.10">
    <property type="entry name" value="Malonyl-Coenzyme A Acyl Carrier Protein, domain 2"/>
    <property type="match status" value="1"/>
</dbReference>
<dbReference type="RefSeq" id="WP_114900588.1">
    <property type="nucleotide sequence ID" value="NZ_CP031222.1"/>
</dbReference>
<dbReference type="InterPro" id="IPR016035">
    <property type="entry name" value="Acyl_Trfase/lysoPLipase"/>
</dbReference>
<evidence type="ECO:0000313" key="9">
    <source>
        <dbReference type="EMBL" id="AXI04524.1"/>
    </source>
</evidence>
<evidence type="ECO:0000256" key="5">
    <source>
        <dbReference type="ARBA" id="ARBA00048462"/>
    </source>
</evidence>
<reference evidence="9 10" key="1">
    <citation type="submission" date="2018-07" db="EMBL/GenBank/DDBJ databases">
        <title>Genome sequencing of Moraxellaceae gen. HYN0046.</title>
        <authorList>
            <person name="Kim M."/>
            <person name="Yi H."/>
        </authorList>
    </citation>
    <scope>NUCLEOTIDE SEQUENCE [LARGE SCALE GENOMIC DNA]</scope>
    <source>
        <strain evidence="9 10">HYN0046</strain>
    </source>
</reference>
<dbReference type="Gene3D" id="3.30.70.250">
    <property type="entry name" value="Malonyl-CoA ACP transacylase, ACP-binding"/>
    <property type="match status" value="1"/>
</dbReference>
<dbReference type="NCBIfam" id="TIGR00128">
    <property type="entry name" value="fabD"/>
    <property type="match status" value="1"/>
</dbReference>